<dbReference type="Proteomes" id="UP000011083">
    <property type="component" value="Unassembled WGS sequence"/>
</dbReference>
<organism evidence="1 2">
    <name type="scientific">Acanthamoeba castellanii (strain ATCC 30010 / Neff)</name>
    <dbReference type="NCBI Taxonomy" id="1257118"/>
    <lineage>
        <taxon>Eukaryota</taxon>
        <taxon>Amoebozoa</taxon>
        <taxon>Discosea</taxon>
        <taxon>Longamoebia</taxon>
        <taxon>Centramoebida</taxon>
        <taxon>Acanthamoebidae</taxon>
        <taxon>Acanthamoeba</taxon>
    </lineage>
</organism>
<evidence type="ECO:0000313" key="2">
    <source>
        <dbReference type="Proteomes" id="UP000011083"/>
    </source>
</evidence>
<dbReference type="AlphaFoldDB" id="L8GWA6"/>
<gene>
    <name evidence="1" type="ORF">ACA1_060120</name>
</gene>
<dbReference type="VEuPathDB" id="AmoebaDB:ACA1_060120"/>
<dbReference type="GeneID" id="14918374"/>
<protein>
    <submittedName>
        <fullName evidence="1">Uncharacterized protein</fullName>
    </submittedName>
</protein>
<name>L8GWA6_ACACF</name>
<evidence type="ECO:0000313" key="1">
    <source>
        <dbReference type="EMBL" id="ELR17285.1"/>
    </source>
</evidence>
<keyword evidence="2" id="KW-1185">Reference proteome</keyword>
<dbReference type="EMBL" id="KB007974">
    <property type="protein sequence ID" value="ELR17285.1"/>
    <property type="molecule type" value="Genomic_DNA"/>
</dbReference>
<dbReference type="RefSeq" id="XP_004339298.1">
    <property type="nucleotide sequence ID" value="XM_004339250.1"/>
</dbReference>
<dbReference type="KEGG" id="acan:ACA1_060120"/>
<sequence length="85" mass="9672">MTFNSTRFYTFNVSILSATSFVQTGLWLESAHSPQYSVLMLQPKSCRASPCCGCNMIERNAEIYYGPDCNTMHLNGLETTFKRIF</sequence>
<accession>L8GWA6</accession>
<reference evidence="1 2" key="1">
    <citation type="journal article" date="2013" name="Genome Biol.">
        <title>Genome of Acanthamoeba castellanii highlights extensive lateral gene transfer and early evolution of tyrosine kinase signaling.</title>
        <authorList>
            <person name="Clarke M."/>
            <person name="Lohan A.J."/>
            <person name="Liu B."/>
            <person name="Lagkouvardos I."/>
            <person name="Roy S."/>
            <person name="Zafar N."/>
            <person name="Bertelli C."/>
            <person name="Schilde C."/>
            <person name="Kianianmomeni A."/>
            <person name="Burglin T.R."/>
            <person name="Frech C."/>
            <person name="Turcotte B."/>
            <person name="Kopec K.O."/>
            <person name="Synnott J.M."/>
            <person name="Choo C."/>
            <person name="Paponov I."/>
            <person name="Finkler A."/>
            <person name="Soon Heng Tan C."/>
            <person name="Hutchins A.P."/>
            <person name="Weinmeier T."/>
            <person name="Rattei T."/>
            <person name="Chu J.S."/>
            <person name="Gimenez G."/>
            <person name="Irimia M."/>
            <person name="Rigden D.J."/>
            <person name="Fitzpatrick D.A."/>
            <person name="Lorenzo-Morales J."/>
            <person name="Bateman A."/>
            <person name="Chiu C.H."/>
            <person name="Tang P."/>
            <person name="Hegemann P."/>
            <person name="Fromm H."/>
            <person name="Raoult D."/>
            <person name="Greub G."/>
            <person name="Miranda-Saavedra D."/>
            <person name="Chen N."/>
            <person name="Nash P."/>
            <person name="Ginger M.L."/>
            <person name="Horn M."/>
            <person name="Schaap P."/>
            <person name="Caler L."/>
            <person name="Loftus B."/>
        </authorList>
    </citation>
    <scope>NUCLEOTIDE SEQUENCE [LARGE SCALE GENOMIC DNA]</scope>
    <source>
        <strain evidence="1 2">Neff</strain>
    </source>
</reference>
<proteinExistence type="predicted"/>